<protein>
    <submittedName>
        <fullName evidence="1">Uncharacterized protein</fullName>
    </submittedName>
</protein>
<dbReference type="Proteomes" id="UP001148838">
    <property type="component" value="Unassembled WGS sequence"/>
</dbReference>
<comment type="caution">
    <text evidence="1">The sequence shown here is derived from an EMBL/GenBank/DDBJ whole genome shotgun (WGS) entry which is preliminary data.</text>
</comment>
<evidence type="ECO:0000313" key="1">
    <source>
        <dbReference type="EMBL" id="KAJ4447510.1"/>
    </source>
</evidence>
<name>A0ABQ8TQ55_PERAM</name>
<organism evidence="1 2">
    <name type="scientific">Periplaneta americana</name>
    <name type="common">American cockroach</name>
    <name type="synonym">Blatta americana</name>
    <dbReference type="NCBI Taxonomy" id="6978"/>
    <lineage>
        <taxon>Eukaryota</taxon>
        <taxon>Metazoa</taxon>
        <taxon>Ecdysozoa</taxon>
        <taxon>Arthropoda</taxon>
        <taxon>Hexapoda</taxon>
        <taxon>Insecta</taxon>
        <taxon>Pterygota</taxon>
        <taxon>Neoptera</taxon>
        <taxon>Polyneoptera</taxon>
        <taxon>Dictyoptera</taxon>
        <taxon>Blattodea</taxon>
        <taxon>Blattoidea</taxon>
        <taxon>Blattidae</taxon>
        <taxon>Blattinae</taxon>
        <taxon>Periplaneta</taxon>
    </lineage>
</organism>
<evidence type="ECO:0000313" key="2">
    <source>
        <dbReference type="Proteomes" id="UP001148838"/>
    </source>
</evidence>
<reference evidence="1 2" key="1">
    <citation type="journal article" date="2022" name="Allergy">
        <title>Genome assembly and annotation of Periplaneta americana reveal a comprehensive cockroach allergen profile.</title>
        <authorList>
            <person name="Wang L."/>
            <person name="Xiong Q."/>
            <person name="Saelim N."/>
            <person name="Wang L."/>
            <person name="Nong W."/>
            <person name="Wan A.T."/>
            <person name="Shi M."/>
            <person name="Liu X."/>
            <person name="Cao Q."/>
            <person name="Hui J.H.L."/>
            <person name="Sookrung N."/>
            <person name="Leung T.F."/>
            <person name="Tungtrongchitr A."/>
            <person name="Tsui S.K.W."/>
        </authorList>
    </citation>
    <scope>NUCLEOTIDE SEQUENCE [LARGE SCALE GENOMIC DNA]</scope>
    <source>
        <strain evidence="1">PWHHKU_190912</strain>
    </source>
</reference>
<gene>
    <name evidence="1" type="ORF">ANN_09517</name>
</gene>
<proteinExistence type="predicted"/>
<accession>A0ABQ8TQ55</accession>
<sequence length="251" mass="28749">MDVSKVNAMPGSGRIRVKNEENWIANMSHRQSMQNLNHARENLPTPDTLTNQEKADNLLQQYFEEQELSAKLPDPADEIAQRLAKLRGQNIPSNETCKNSPANETSKTENKEMWEVYKEGHCISDNGSNHRADIIAIDRSRGRGLILAPTIRMEKNTEQAMDVNEEKGVIYHPCAITYLLMHGRDKMTSQLTMGRVSHRIKVRKESKKDKQEDILSRQGGEVKKIWVVHLLVRGRKEEIRDHRITVYEVGG</sequence>
<dbReference type="EMBL" id="JAJSOF020000005">
    <property type="protein sequence ID" value="KAJ4447510.1"/>
    <property type="molecule type" value="Genomic_DNA"/>
</dbReference>
<keyword evidence="2" id="KW-1185">Reference proteome</keyword>